<evidence type="ECO:0000256" key="3">
    <source>
        <dbReference type="ARBA" id="ARBA00012552"/>
    </source>
</evidence>
<dbReference type="AlphaFoldDB" id="A0A6J1S5X1"/>
<evidence type="ECO:0000256" key="6">
    <source>
        <dbReference type="ARBA" id="ARBA00022801"/>
    </source>
</evidence>
<dbReference type="Proteomes" id="UP000504606">
    <property type="component" value="Unplaced"/>
</dbReference>
<dbReference type="PANTHER" id="PTHR45418">
    <property type="entry name" value="CANCER/TESTIS ANTIGEN 55"/>
    <property type="match status" value="1"/>
</dbReference>
<keyword evidence="4" id="KW-0963">Cytoplasm</keyword>
<dbReference type="GeneID" id="113205268"/>
<dbReference type="PANTHER" id="PTHR45418:SF1">
    <property type="entry name" value="CANCER_TESTIS ANTIGEN 55"/>
    <property type="match status" value="1"/>
</dbReference>
<dbReference type="SUPFAM" id="SSF52540">
    <property type="entry name" value="P-loop containing nucleoside triphosphate hydrolases"/>
    <property type="match status" value="1"/>
</dbReference>
<dbReference type="KEGG" id="foc:113205268"/>
<evidence type="ECO:0000256" key="1">
    <source>
        <dbReference type="ARBA" id="ARBA00004496"/>
    </source>
</evidence>
<feature type="domain" description="DNA2/NAM7 helicase helicase" evidence="10">
    <location>
        <begin position="851"/>
        <end position="926"/>
    </location>
</feature>
<dbReference type="CDD" id="cd18808">
    <property type="entry name" value="SF1_C_Upf1"/>
    <property type="match status" value="1"/>
</dbReference>
<feature type="domain" description="DNA2/NAM7 helicase-like C-terminal" evidence="11">
    <location>
        <begin position="962"/>
        <end position="1159"/>
    </location>
</feature>
<dbReference type="Gene3D" id="3.40.50.300">
    <property type="entry name" value="P-loop containing nucleotide triphosphate hydrolases"/>
    <property type="match status" value="2"/>
</dbReference>
<dbReference type="RefSeq" id="XP_026276604.1">
    <property type="nucleotide sequence ID" value="XM_026420819.2"/>
</dbReference>
<evidence type="ECO:0000256" key="7">
    <source>
        <dbReference type="ARBA" id="ARBA00022806"/>
    </source>
</evidence>
<dbReference type="InterPro" id="IPR027417">
    <property type="entry name" value="P-loop_NTPase"/>
</dbReference>
<evidence type="ECO:0000256" key="8">
    <source>
        <dbReference type="ARBA" id="ARBA00022840"/>
    </source>
</evidence>
<gene>
    <name evidence="14" type="primary">LOC113205268</name>
</gene>
<dbReference type="InterPro" id="IPR047187">
    <property type="entry name" value="SF1_C_Upf1"/>
</dbReference>
<dbReference type="CTD" id="38427"/>
<evidence type="ECO:0000313" key="13">
    <source>
        <dbReference type="Proteomes" id="UP000504606"/>
    </source>
</evidence>
<comment type="catalytic activity">
    <reaction evidence="9">
        <text>ATP + H2O = ADP + phosphate + H(+)</text>
        <dbReference type="Rhea" id="RHEA:13065"/>
        <dbReference type="ChEBI" id="CHEBI:15377"/>
        <dbReference type="ChEBI" id="CHEBI:15378"/>
        <dbReference type="ChEBI" id="CHEBI:30616"/>
        <dbReference type="ChEBI" id="CHEBI:43474"/>
        <dbReference type="ChEBI" id="CHEBI:456216"/>
        <dbReference type="EC" id="3.6.4.13"/>
    </reaction>
</comment>
<keyword evidence="5" id="KW-0547">Nucleotide-binding</keyword>
<dbReference type="GO" id="GO:0005524">
    <property type="term" value="F:ATP binding"/>
    <property type="evidence" value="ECO:0007669"/>
    <property type="project" value="UniProtKB-KW"/>
</dbReference>
<evidence type="ECO:0000259" key="11">
    <source>
        <dbReference type="Pfam" id="PF13087"/>
    </source>
</evidence>
<dbReference type="GO" id="GO:0003724">
    <property type="term" value="F:RNA helicase activity"/>
    <property type="evidence" value="ECO:0007669"/>
    <property type="project" value="UniProtKB-EC"/>
</dbReference>
<keyword evidence="6" id="KW-0378">Hydrolase</keyword>
<keyword evidence="8" id="KW-0067">ATP-binding</keyword>
<organism evidence="13 14">
    <name type="scientific">Frankliniella occidentalis</name>
    <name type="common">Western flower thrips</name>
    <name type="synonym">Euthrips occidentalis</name>
    <dbReference type="NCBI Taxonomy" id="133901"/>
    <lineage>
        <taxon>Eukaryota</taxon>
        <taxon>Metazoa</taxon>
        <taxon>Ecdysozoa</taxon>
        <taxon>Arthropoda</taxon>
        <taxon>Hexapoda</taxon>
        <taxon>Insecta</taxon>
        <taxon>Pterygota</taxon>
        <taxon>Neoptera</taxon>
        <taxon>Paraneoptera</taxon>
        <taxon>Thysanoptera</taxon>
        <taxon>Terebrantia</taxon>
        <taxon>Thripoidea</taxon>
        <taxon>Thripidae</taxon>
        <taxon>Frankliniella</taxon>
    </lineage>
</organism>
<evidence type="ECO:0000259" key="10">
    <source>
        <dbReference type="Pfam" id="PF13086"/>
    </source>
</evidence>
<dbReference type="GO" id="GO:0016787">
    <property type="term" value="F:hydrolase activity"/>
    <property type="evidence" value="ECO:0007669"/>
    <property type="project" value="UniProtKB-KW"/>
</dbReference>
<proteinExistence type="inferred from homology"/>
<name>A0A6J1S5X1_FRAOC</name>
<dbReference type="OrthoDB" id="6513042at2759"/>
<dbReference type="InterPro" id="IPR049080">
    <property type="entry name" value="MOV-10-like_beta-barrel"/>
</dbReference>
<evidence type="ECO:0000256" key="2">
    <source>
        <dbReference type="ARBA" id="ARBA00005601"/>
    </source>
</evidence>
<evidence type="ECO:0000256" key="4">
    <source>
        <dbReference type="ARBA" id="ARBA00022490"/>
    </source>
</evidence>
<dbReference type="GO" id="GO:0005737">
    <property type="term" value="C:cytoplasm"/>
    <property type="evidence" value="ECO:0007669"/>
    <property type="project" value="UniProtKB-SubCell"/>
</dbReference>
<keyword evidence="13" id="KW-1185">Reference proteome</keyword>
<sequence>MLSRLASAVSSAVGWGSKCDISSDEDDDSGNQKTDSLIDQILNDIFTKEDEGYVAPNHTKPVLPTIQTKLEAIGTVTRLTDKSGVIDNKYYFNRASIHCVGLDEGKEVTFSAYRETTEHEWRVTQIFAVHDETWNDQYSDDDGLEVKCDEIPIIPEEIEDNTGSANKRTINGVVKLKEGREVVVRYTVKPLKGAHETRETCFNLDEVSSDFLPMIGDVVRMNCIVEITEETADGSGSVVKVLSLQPNRARAFTGEVSAWLSRKGEGTIQEAANIFFNRAACESGYIPKKGDTVEVEAIEFERIGYDWRAISVRPDTICQRDESEAVHRKSFYRIDPDLLLNKGNIVVQENTQFGALPASDQYKIEVSVSNEGQVRKKITRHYIDSTPSNLTLMSPTNQQIWIEPQQTITFCFKYNFKLLGWFSEVFIIQLGNIEIGRLIEWEVFTPDTSAVPTARITDDKKFHEERSQHSQTYHELRSQREHIVRGRALVKRPNFVKVRLGHYPINDDISNAMCQSQDNRYISKADARDALKKCCPVLSESLSEANHRSRFHDLLHIAEVDGSIDMCRYTKERVSFVKRGEGAEYLTLTVPGLAEGRPSVLTGDRVIAKSSSCGIKAAVFEGVIHKVLKDEVWLKFVPTFHASYNSEDYDVYFEQSRTCFRRCHAALDICHSNQAKLWLFPKGVKTKPPQVAIVESEETELVESKFDSNMYANRLKKLVWFNKKLNYRQKEAVRNIMLGEARPLPYIIFGPPGTGKTVTLVETVLQIYTLMSESRLLIATPSNSSANLLAERLLDTGLFQPGDMVRLVANHIIVDGKVPVKLVPYSATVDINAGADEQKNQNADKFQIHNGTTILRTRIIIGTCMALGQIIQLGLARGHFTHIMVDEAGQASEPEILIPLSFMAHESGQAILAGDPNQLGPVIQSQLASGFGLDRSLLARLLSRFPYQRDATGFPETGGYDPRLVTRLSLNYRSLPDILELPSSLFYDSDLEPWLSDHDSYEAKLLEKATSVLNLPHSAVVFRGMKGDAMRDNDSPSFYNAVEMYHTVDSVISLLDADFNSEDIGIITPYQKQVTKIRNMLEKLRGETALGVKVGSVEEFQGQERMIIFISTVRSLGSTHLTSIKRNTAKQLLGFVNNPERLNVSISRARALLVICGDPEVLLVDKYWRSVVTYCIDRNAYLGVTVPKQLLDQ</sequence>
<feature type="domain" description="Helicase MOV-10-like beta-barrel" evidence="12">
    <location>
        <begin position="569"/>
        <end position="653"/>
    </location>
</feature>
<dbReference type="Pfam" id="PF13086">
    <property type="entry name" value="AAA_11"/>
    <property type="match status" value="2"/>
</dbReference>
<dbReference type="Pfam" id="PF13087">
    <property type="entry name" value="AAA_12"/>
    <property type="match status" value="1"/>
</dbReference>
<feature type="domain" description="DNA2/NAM7 helicase helicase" evidence="10">
    <location>
        <begin position="724"/>
        <end position="811"/>
    </location>
</feature>
<dbReference type="InterPro" id="IPR041679">
    <property type="entry name" value="DNA2/NAM7-like_C"/>
</dbReference>
<dbReference type="EC" id="3.6.4.13" evidence="3"/>
<evidence type="ECO:0000259" key="12">
    <source>
        <dbReference type="Pfam" id="PF21634"/>
    </source>
</evidence>
<evidence type="ECO:0000256" key="9">
    <source>
        <dbReference type="ARBA" id="ARBA00047984"/>
    </source>
</evidence>
<reference evidence="14" key="1">
    <citation type="submission" date="2025-08" db="UniProtKB">
        <authorList>
            <consortium name="RefSeq"/>
        </authorList>
    </citation>
    <scope>IDENTIFICATION</scope>
    <source>
        <tissue evidence="14">Whole organism</tissue>
    </source>
</reference>
<comment type="subcellular location">
    <subcellularLocation>
        <location evidence="1">Cytoplasm</location>
    </subcellularLocation>
</comment>
<accession>A0A6J1S5X1</accession>
<keyword evidence="7 14" id="KW-0347">Helicase</keyword>
<comment type="similarity">
    <text evidence="2">Belongs to the DNA2/NAM7 helicase family. SDE3 subfamily.</text>
</comment>
<evidence type="ECO:0000313" key="14">
    <source>
        <dbReference type="RefSeq" id="XP_026276604.1"/>
    </source>
</evidence>
<dbReference type="InterPro" id="IPR041677">
    <property type="entry name" value="DNA2/NAM7_AAA_11"/>
</dbReference>
<dbReference type="Pfam" id="PF21634">
    <property type="entry name" value="MOV-10_beta-barrel"/>
    <property type="match status" value="1"/>
</dbReference>
<evidence type="ECO:0000256" key="5">
    <source>
        <dbReference type="ARBA" id="ARBA00022741"/>
    </source>
</evidence>
<protein>
    <recommendedName>
        <fullName evidence="3">RNA helicase</fullName>
        <ecNumber evidence="3">3.6.4.13</ecNumber>
    </recommendedName>
</protein>